<dbReference type="SUPFAM" id="SSF51905">
    <property type="entry name" value="FAD/NAD(P)-binding domain"/>
    <property type="match status" value="2"/>
</dbReference>
<organism evidence="1 2">
    <name type="scientific">Svornostia abyssi</name>
    <dbReference type="NCBI Taxonomy" id="2898438"/>
    <lineage>
        <taxon>Bacteria</taxon>
        <taxon>Bacillati</taxon>
        <taxon>Actinomycetota</taxon>
        <taxon>Thermoleophilia</taxon>
        <taxon>Solirubrobacterales</taxon>
        <taxon>Baekduiaceae</taxon>
        <taxon>Svornostia</taxon>
    </lineage>
</organism>
<dbReference type="InterPro" id="IPR051209">
    <property type="entry name" value="FAD-bind_Monooxygenase_sf"/>
</dbReference>
<accession>A0ABY5PGD5</accession>
<dbReference type="Pfam" id="PF13738">
    <property type="entry name" value="Pyr_redox_3"/>
    <property type="match status" value="1"/>
</dbReference>
<evidence type="ECO:0000313" key="2">
    <source>
        <dbReference type="Proteomes" id="UP001058860"/>
    </source>
</evidence>
<dbReference type="EMBL" id="CP088295">
    <property type="protein sequence ID" value="UUY03627.1"/>
    <property type="molecule type" value="Genomic_DNA"/>
</dbReference>
<proteinExistence type="predicted"/>
<dbReference type="Gene3D" id="3.50.50.60">
    <property type="entry name" value="FAD/NAD(P)-binding domain"/>
    <property type="match status" value="2"/>
</dbReference>
<dbReference type="PANTHER" id="PTHR42877">
    <property type="entry name" value="L-ORNITHINE N(5)-MONOOXYGENASE-RELATED"/>
    <property type="match status" value="1"/>
</dbReference>
<keyword evidence="2" id="KW-1185">Reference proteome</keyword>
<dbReference type="InterPro" id="IPR036188">
    <property type="entry name" value="FAD/NAD-bd_sf"/>
</dbReference>
<protein>
    <submittedName>
        <fullName evidence="1">NAD(P)/FAD-dependent oxidoreductase</fullName>
    </submittedName>
</protein>
<name>A0ABY5PGD5_9ACTN</name>
<sequence>MTPRVAIVGAGFGGIATAIELRRAGIESFTLYERAPELGGVWWHNDYPGSACDIPSALYSYSYAQRRDWSRPCPSRDEVLRYLQGVAAEHGITERVRTGCEITEARFDAARCGWTLRTADGETIEADVLVLGTGQLSRPVIPPIAGRDDFTGAQFHSAEWDHSVPLAGRRVTVIGTGATAVQVVPQLAGRVAHLDVVQRSAAWILPRQNEEYAPWVRSAIARVPGLQALRRQFLRAFGVAVTAGLTVNPRFNLPWKLWSSAYLRSQVRDPELRAKLTPSDAFGCKRILFSSAYLESLQAPNVDLVTERVTSVTPSGVRFADGSAREADVIVWATGFADALVTPLDVIGREGRHLADVWRDGERAHHGMTVHGFPNAFVLYGPNTNLGSGSIIEMLEAQSSYIAQAIGDLLPEPGAALEVRAEAQAASNAALEDRMGSTVWMSCDSWYRHGHTGRVTRNWPGFVHEYTRAVASPDPADFRVLRPLPPGVPAPAPTHRTPA</sequence>
<dbReference type="RefSeq" id="WP_353864129.1">
    <property type="nucleotide sequence ID" value="NZ_CP088295.1"/>
</dbReference>
<gene>
    <name evidence="1" type="ORF">LRS13_23650</name>
</gene>
<dbReference type="PANTHER" id="PTHR42877:SF4">
    <property type="entry name" value="FAD_NAD(P)-BINDING DOMAIN-CONTAINING PROTEIN-RELATED"/>
    <property type="match status" value="1"/>
</dbReference>
<reference evidence="2" key="1">
    <citation type="submission" date="2021-11" db="EMBL/GenBank/DDBJ databases">
        <title>Cultivation dependent microbiological survey of springs from the worlds oldest radium mine currently devoted to the extraction of radon-saturated water.</title>
        <authorList>
            <person name="Kapinusova G."/>
            <person name="Smrhova T."/>
            <person name="Strejcek M."/>
            <person name="Suman J."/>
            <person name="Jani K."/>
            <person name="Pajer P."/>
            <person name="Uhlik O."/>
        </authorList>
    </citation>
    <scope>NUCLEOTIDE SEQUENCE [LARGE SCALE GENOMIC DNA]</scope>
    <source>
        <strain evidence="2">J379</strain>
    </source>
</reference>
<evidence type="ECO:0000313" key="1">
    <source>
        <dbReference type="EMBL" id="UUY03627.1"/>
    </source>
</evidence>
<dbReference type="PRINTS" id="PR00419">
    <property type="entry name" value="ADXRDTASE"/>
</dbReference>
<dbReference type="Proteomes" id="UP001058860">
    <property type="component" value="Chromosome"/>
</dbReference>